<comment type="subcellular location">
    <subcellularLocation>
        <location evidence="1">Membrane</location>
        <topology evidence="1">Single-pass membrane protein</topology>
    </subcellularLocation>
</comment>
<comment type="caution">
    <text evidence="7">The sequence shown here is derived from an EMBL/GenBank/DDBJ whole genome shotgun (WGS) entry which is preliminary data.</text>
</comment>
<dbReference type="OrthoDB" id="2120817at2759"/>
<gene>
    <name evidence="7" type="ORF">BCR33DRAFT_852934</name>
</gene>
<keyword evidence="8" id="KW-1185">Reference proteome</keyword>
<evidence type="ECO:0000256" key="2">
    <source>
        <dbReference type="ARBA" id="ARBA00022692"/>
    </source>
</evidence>
<feature type="transmembrane region" description="Helical" evidence="5">
    <location>
        <begin position="12"/>
        <end position="31"/>
    </location>
</feature>
<dbReference type="GO" id="GO:0016020">
    <property type="term" value="C:membrane"/>
    <property type="evidence" value="ECO:0007669"/>
    <property type="project" value="UniProtKB-SubCell"/>
</dbReference>
<evidence type="ECO:0000313" key="8">
    <source>
        <dbReference type="Proteomes" id="UP000193642"/>
    </source>
</evidence>
<dbReference type="PANTHER" id="PTHR15407">
    <property type="entry name" value="FUKUTIN-RELATED"/>
    <property type="match status" value="1"/>
</dbReference>
<accession>A0A1Y2BZL2</accession>
<dbReference type="InterPro" id="IPR007074">
    <property type="entry name" value="LicD/FKTN/FKRP_NTP_transf"/>
</dbReference>
<name>A0A1Y2BZL2_9FUNG</name>
<evidence type="ECO:0000259" key="6">
    <source>
        <dbReference type="Pfam" id="PF04991"/>
    </source>
</evidence>
<dbReference type="STRING" id="329046.A0A1Y2BZL2"/>
<dbReference type="Proteomes" id="UP000193642">
    <property type="component" value="Unassembled WGS sequence"/>
</dbReference>
<dbReference type="GO" id="GO:0009100">
    <property type="term" value="P:glycoprotein metabolic process"/>
    <property type="evidence" value="ECO:0007669"/>
    <property type="project" value="UniProtKB-ARBA"/>
</dbReference>
<reference evidence="7 8" key="1">
    <citation type="submission" date="2016-07" db="EMBL/GenBank/DDBJ databases">
        <title>Pervasive Adenine N6-methylation of Active Genes in Fungi.</title>
        <authorList>
            <consortium name="DOE Joint Genome Institute"/>
            <person name="Mondo S.J."/>
            <person name="Dannebaum R.O."/>
            <person name="Kuo R.C."/>
            <person name="Labutti K."/>
            <person name="Haridas S."/>
            <person name="Kuo A."/>
            <person name="Salamov A."/>
            <person name="Ahrendt S.R."/>
            <person name="Lipzen A."/>
            <person name="Sullivan W."/>
            <person name="Andreopoulos W.B."/>
            <person name="Clum A."/>
            <person name="Lindquist E."/>
            <person name="Daum C."/>
            <person name="Ramamoorthy G.K."/>
            <person name="Gryganskyi A."/>
            <person name="Culley D."/>
            <person name="Magnuson J.K."/>
            <person name="James T.Y."/>
            <person name="O'Malley M.A."/>
            <person name="Stajich J.E."/>
            <person name="Spatafora J.W."/>
            <person name="Visel A."/>
            <person name="Grigoriev I.V."/>
        </authorList>
    </citation>
    <scope>NUCLEOTIDE SEQUENCE [LARGE SCALE GENOMIC DNA]</scope>
    <source>
        <strain evidence="7 8">JEL800</strain>
    </source>
</reference>
<keyword evidence="3 5" id="KW-1133">Transmembrane helix</keyword>
<protein>
    <recommendedName>
        <fullName evidence="6">LicD/FKTN/FKRP nucleotidyltransferase domain-containing protein</fullName>
    </recommendedName>
</protein>
<feature type="domain" description="LicD/FKTN/FKRP nucleotidyltransferase" evidence="6">
    <location>
        <begin position="270"/>
        <end position="363"/>
    </location>
</feature>
<organism evidence="7 8">
    <name type="scientific">Rhizoclosmatium globosum</name>
    <dbReference type="NCBI Taxonomy" id="329046"/>
    <lineage>
        <taxon>Eukaryota</taxon>
        <taxon>Fungi</taxon>
        <taxon>Fungi incertae sedis</taxon>
        <taxon>Chytridiomycota</taxon>
        <taxon>Chytridiomycota incertae sedis</taxon>
        <taxon>Chytridiomycetes</taxon>
        <taxon>Chytridiales</taxon>
        <taxon>Chytriomycetaceae</taxon>
        <taxon>Rhizoclosmatium</taxon>
    </lineage>
</organism>
<dbReference type="PANTHER" id="PTHR15407:SF28">
    <property type="entry name" value="RIBITOL-5-PHOSPHATE TRANSFERASE FKTN"/>
    <property type="match status" value="1"/>
</dbReference>
<evidence type="ECO:0000256" key="3">
    <source>
        <dbReference type="ARBA" id="ARBA00022989"/>
    </source>
</evidence>
<dbReference type="Pfam" id="PF04991">
    <property type="entry name" value="LicD"/>
    <property type="match status" value="1"/>
</dbReference>
<evidence type="ECO:0000256" key="5">
    <source>
        <dbReference type="SAM" id="Phobius"/>
    </source>
</evidence>
<evidence type="ECO:0000313" key="7">
    <source>
        <dbReference type="EMBL" id="ORY40222.1"/>
    </source>
</evidence>
<dbReference type="InterPro" id="IPR009644">
    <property type="entry name" value="FKTN/MNN4/W02B3.4-1"/>
</dbReference>
<dbReference type="AlphaFoldDB" id="A0A1Y2BZL2"/>
<sequence length="450" mass="52299">MSNLKITRRGQRVLACCLTTAIMILLYLTSIKIMEMIHFDRVKILLLHQSRQDSPNKAIAEYYGEAVISSNAHNINESKQRDAEWQQRETLLRSTKLGPTKNVTPVFLTFTYPTSPPPKKYRVEKSIPYTEDRANFPLLALEGTWKATFDRLNSYDTGRAIQIPVEEFSLTQPVSSDVLRSGFQERLLPGVSESNLKYFHECGIDKKRDVRFATDCPSVDTSLLSNYRAMPRQGIALHLRHSKRLVPIHNTGMALQALSEMLKAWTEFAESNEIIYWMAHGALLGWFWNGRLLPWDVDLDVQMSTHQLLELVRYNQTLISGRFLVDVNPNFLCRTVQRDNVIDARIVDKMTGYMIDITSVSMVLEAKGSRRLYDKTPHPYQYDDIMPLQETILEGIRVWRPRAILKILKEEYKENAMVETRHRPYTSNKLYRFNKKLKIWQDSEKPHEKT</sequence>
<evidence type="ECO:0000256" key="4">
    <source>
        <dbReference type="ARBA" id="ARBA00023136"/>
    </source>
</evidence>
<proteinExistence type="predicted"/>
<dbReference type="EMBL" id="MCGO01000036">
    <property type="protein sequence ID" value="ORY40222.1"/>
    <property type="molecule type" value="Genomic_DNA"/>
</dbReference>
<keyword evidence="4 5" id="KW-0472">Membrane</keyword>
<keyword evidence="2 5" id="KW-0812">Transmembrane</keyword>
<evidence type="ECO:0000256" key="1">
    <source>
        <dbReference type="ARBA" id="ARBA00004167"/>
    </source>
</evidence>